<dbReference type="InterPro" id="IPR058535">
    <property type="entry name" value="MafB19-deam"/>
</dbReference>
<dbReference type="GO" id="GO:0008270">
    <property type="term" value="F:zinc ion binding"/>
    <property type="evidence" value="ECO:0007669"/>
    <property type="project" value="UniProtKB-UniRule"/>
</dbReference>
<feature type="active site" description="Proton donor" evidence="8">
    <location>
        <position position="58"/>
    </location>
</feature>
<keyword evidence="5 8" id="KW-0378">Hydrolase</keyword>
<comment type="cofactor">
    <cofactor evidence="8">
        <name>Zn(2+)</name>
        <dbReference type="ChEBI" id="CHEBI:29105"/>
    </cofactor>
    <text evidence="8">Binds 1 zinc ion per subunit.</text>
</comment>
<proteinExistence type="inferred from homology"/>
<evidence type="ECO:0000259" key="9">
    <source>
        <dbReference type="PROSITE" id="PS51747"/>
    </source>
</evidence>
<keyword evidence="6 8" id="KW-0862">Zinc</keyword>
<keyword evidence="11" id="KW-1185">Reference proteome</keyword>
<evidence type="ECO:0000313" key="11">
    <source>
        <dbReference type="Proteomes" id="UP000294614"/>
    </source>
</evidence>
<dbReference type="AlphaFoldDB" id="A0A4R1KCP0"/>
<evidence type="ECO:0000256" key="1">
    <source>
        <dbReference type="ARBA" id="ARBA00010669"/>
    </source>
</evidence>
<evidence type="ECO:0000256" key="4">
    <source>
        <dbReference type="ARBA" id="ARBA00022723"/>
    </source>
</evidence>
<dbReference type="OrthoDB" id="9802676at2"/>
<dbReference type="PROSITE" id="PS00903">
    <property type="entry name" value="CYT_DCMP_DEAMINASES_1"/>
    <property type="match status" value="1"/>
</dbReference>
<dbReference type="PANTHER" id="PTHR11079:SF202">
    <property type="entry name" value="TRNA-SPECIFIC ADENOSINE DEAMINASE"/>
    <property type="match status" value="1"/>
</dbReference>
<evidence type="ECO:0000256" key="7">
    <source>
        <dbReference type="ARBA" id="ARBA00048045"/>
    </source>
</evidence>
<evidence type="ECO:0000256" key="6">
    <source>
        <dbReference type="ARBA" id="ARBA00022833"/>
    </source>
</evidence>
<comment type="catalytic activity">
    <reaction evidence="7 8">
        <text>adenosine(34) in tRNA + H2O + H(+) = inosine(34) in tRNA + NH4(+)</text>
        <dbReference type="Rhea" id="RHEA:43168"/>
        <dbReference type="Rhea" id="RHEA-COMP:10373"/>
        <dbReference type="Rhea" id="RHEA-COMP:10374"/>
        <dbReference type="ChEBI" id="CHEBI:15377"/>
        <dbReference type="ChEBI" id="CHEBI:15378"/>
        <dbReference type="ChEBI" id="CHEBI:28938"/>
        <dbReference type="ChEBI" id="CHEBI:74411"/>
        <dbReference type="ChEBI" id="CHEBI:82852"/>
        <dbReference type="EC" id="3.5.4.33"/>
    </reaction>
</comment>
<dbReference type="EC" id="3.5.4.33" evidence="8"/>
<evidence type="ECO:0000256" key="5">
    <source>
        <dbReference type="ARBA" id="ARBA00022801"/>
    </source>
</evidence>
<protein>
    <recommendedName>
        <fullName evidence="8">tRNA-specific adenosine deaminase</fullName>
        <ecNumber evidence="8">3.5.4.33</ecNumber>
    </recommendedName>
</protein>
<evidence type="ECO:0000313" key="10">
    <source>
        <dbReference type="EMBL" id="TCK60939.1"/>
    </source>
</evidence>
<dbReference type="RefSeq" id="WP_132873796.1">
    <property type="nucleotide sequence ID" value="NZ_JAJUHT010000001.1"/>
</dbReference>
<comment type="subunit">
    <text evidence="2 8">Homodimer.</text>
</comment>
<feature type="binding site" evidence="8">
    <location>
        <position position="86"/>
    </location>
    <ligand>
        <name>Zn(2+)</name>
        <dbReference type="ChEBI" id="CHEBI:29105"/>
        <note>catalytic</note>
    </ligand>
</feature>
<dbReference type="HAMAP" id="MF_00972">
    <property type="entry name" value="tRNA_aden_deaminase"/>
    <property type="match status" value="1"/>
</dbReference>
<dbReference type="FunFam" id="3.40.140.10:FF:000005">
    <property type="entry name" value="tRNA-specific adenosine deaminase"/>
    <property type="match status" value="1"/>
</dbReference>
<dbReference type="Proteomes" id="UP000294614">
    <property type="component" value="Unassembled WGS sequence"/>
</dbReference>
<dbReference type="PROSITE" id="PS51747">
    <property type="entry name" value="CYT_DCMP_DEAMINASES_2"/>
    <property type="match status" value="1"/>
</dbReference>
<dbReference type="InterPro" id="IPR016192">
    <property type="entry name" value="APOBEC/CMP_deaminase_Zn-bd"/>
</dbReference>
<dbReference type="InterPro" id="IPR002125">
    <property type="entry name" value="CMP_dCMP_dom"/>
</dbReference>
<organism evidence="10 11">
    <name type="scientific">Seleniivibrio woodruffii</name>
    <dbReference type="NCBI Taxonomy" id="1078050"/>
    <lineage>
        <taxon>Bacteria</taxon>
        <taxon>Pseudomonadati</taxon>
        <taxon>Deferribacterota</taxon>
        <taxon>Deferribacteres</taxon>
        <taxon>Deferribacterales</taxon>
        <taxon>Geovibrionaceae</taxon>
        <taxon>Seleniivibrio</taxon>
    </lineage>
</organism>
<feature type="binding site" evidence="8">
    <location>
        <position position="89"/>
    </location>
    <ligand>
        <name>Zn(2+)</name>
        <dbReference type="ChEBI" id="CHEBI:29105"/>
        <note>catalytic</note>
    </ligand>
</feature>
<keyword evidence="4 8" id="KW-0479">Metal-binding</keyword>
<dbReference type="CDD" id="cd01285">
    <property type="entry name" value="nucleoside_deaminase"/>
    <property type="match status" value="1"/>
</dbReference>
<gene>
    <name evidence="8" type="primary">tadA</name>
    <name evidence="10" type="ORF">C8D98_1820</name>
</gene>
<name>A0A4R1KCP0_9BACT</name>
<feature type="domain" description="CMP/dCMP-type deaminase" evidence="9">
    <location>
        <begin position="5"/>
        <end position="114"/>
    </location>
</feature>
<evidence type="ECO:0000256" key="8">
    <source>
        <dbReference type="HAMAP-Rule" id="MF_00972"/>
    </source>
</evidence>
<accession>A0A4R1KCP0</accession>
<reference evidence="10 11" key="1">
    <citation type="submission" date="2019-03" db="EMBL/GenBank/DDBJ databases">
        <title>Genomic Encyclopedia of Type Strains, Phase IV (KMG-IV): sequencing the most valuable type-strain genomes for metagenomic binning, comparative biology and taxonomic classification.</title>
        <authorList>
            <person name="Goeker M."/>
        </authorList>
    </citation>
    <scope>NUCLEOTIDE SEQUENCE [LARGE SCALE GENOMIC DNA]</scope>
    <source>
        <strain evidence="10 11">DSM 24984</strain>
    </source>
</reference>
<dbReference type="GO" id="GO:0052717">
    <property type="term" value="F:tRNA-specific adenosine-34 deaminase activity"/>
    <property type="evidence" value="ECO:0007669"/>
    <property type="project" value="UniProtKB-UniRule"/>
</dbReference>
<dbReference type="EMBL" id="SMGG01000004">
    <property type="protein sequence ID" value="TCK60939.1"/>
    <property type="molecule type" value="Genomic_DNA"/>
</dbReference>
<dbReference type="NCBIfam" id="NF008113">
    <property type="entry name" value="PRK10860.1"/>
    <property type="match status" value="1"/>
</dbReference>
<comment type="similarity">
    <text evidence="1">Belongs to the cytidine and deoxycytidylate deaminase family. ADAT2 subfamily.</text>
</comment>
<dbReference type="InterPro" id="IPR028883">
    <property type="entry name" value="tRNA_aden_deaminase"/>
</dbReference>
<dbReference type="GO" id="GO:0002100">
    <property type="term" value="P:tRNA wobble adenosine to inosine editing"/>
    <property type="evidence" value="ECO:0007669"/>
    <property type="project" value="UniProtKB-UniRule"/>
</dbReference>
<dbReference type="SUPFAM" id="SSF53927">
    <property type="entry name" value="Cytidine deaminase-like"/>
    <property type="match status" value="1"/>
</dbReference>
<sequence>MTFTADDEKFMRLAIEQAKLAGEEGEVPIGAVVVYNGEVIGRGFNRKNSGRSALKHAEIVAIEDASKHFGDWRLDECSLYVTLEPCLMCAGAIIHARVRNVIFGAAEPKFGGVVSLANTFDIEKLNHRVNYAGGLFADEISLMLKDFFKTIRSAKSRPLSQT</sequence>
<dbReference type="InterPro" id="IPR016193">
    <property type="entry name" value="Cytidine_deaminase-like"/>
</dbReference>
<keyword evidence="3 8" id="KW-0819">tRNA processing</keyword>
<dbReference type="Pfam" id="PF14437">
    <property type="entry name" value="MafB19-deam"/>
    <property type="match status" value="1"/>
</dbReference>
<feature type="binding site" evidence="8">
    <location>
        <position position="56"/>
    </location>
    <ligand>
        <name>Zn(2+)</name>
        <dbReference type="ChEBI" id="CHEBI:29105"/>
        <note>catalytic</note>
    </ligand>
</feature>
<comment type="caution">
    <text evidence="10">The sequence shown here is derived from an EMBL/GenBank/DDBJ whole genome shotgun (WGS) entry which is preliminary data.</text>
</comment>
<evidence type="ECO:0000256" key="3">
    <source>
        <dbReference type="ARBA" id="ARBA00022694"/>
    </source>
</evidence>
<comment type="function">
    <text evidence="8">Catalyzes the deamination of adenosine to inosine at the wobble position 34 of tRNA(Arg2).</text>
</comment>
<dbReference type="Gene3D" id="3.40.140.10">
    <property type="entry name" value="Cytidine Deaminase, domain 2"/>
    <property type="match status" value="1"/>
</dbReference>
<evidence type="ECO:0000256" key="2">
    <source>
        <dbReference type="ARBA" id="ARBA00011738"/>
    </source>
</evidence>
<dbReference type="PANTHER" id="PTHR11079">
    <property type="entry name" value="CYTOSINE DEAMINASE FAMILY MEMBER"/>
    <property type="match status" value="1"/>
</dbReference>